<dbReference type="GO" id="GO:0003825">
    <property type="term" value="F:alpha,alpha-trehalose-phosphate synthase (UDP-forming) activity"/>
    <property type="evidence" value="ECO:0007669"/>
    <property type="project" value="TreeGrafter"/>
</dbReference>
<proteinExistence type="inferred from homology"/>
<gene>
    <name evidence="4" type="ORF">HK097_004803</name>
</gene>
<comment type="caution">
    <text evidence="4">The sequence shown here is derived from an EMBL/GenBank/DDBJ whole genome shotgun (WGS) entry which is preliminary data.</text>
</comment>
<dbReference type="FunFam" id="3.40.50.2000:FF:000036">
    <property type="entry name" value="Alpha,alpha-trehalose-phosphate synthase subunit Tps2"/>
    <property type="match status" value="1"/>
</dbReference>
<dbReference type="AlphaFoldDB" id="A0AAD5SF98"/>
<organism evidence="4 5">
    <name type="scientific">Rhizophlyctis rosea</name>
    <dbReference type="NCBI Taxonomy" id="64517"/>
    <lineage>
        <taxon>Eukaryota</taxon>
        <taxon>Fungi</taxon>
        <taxon>Fungi incertae sedis</taxon>
        <taxon>Chytridiomycota</taxon>
        <taxon>Chytridiomycota incertae sedis</taxon>
        <taxon>Chytridiomycetes</taxon>
        <taxon>Rhizophlyctidales</taxon>
        <taxon>Rhizophlyctidaceae</taxon>
        <taxon>Rhizophlyctis</taxon>
    </lineage>
</organism>
<feature type="compositionally biased region" description="Basic residues" evidence="3">
    <location>
        <begin position="1020"/>
        <end position="1040"/>
    </location>
</feature>
<evidence type="ECO:0000256" key="1">
    <source>
        <dbReference type="ARBA" id="ARBA00005409"/>
    </source>
</evidence>
<name>A0AAD5SF98_9FUNG</name>
<dbReference type="NCBIfam" id="TIGR00685">
    <property type="entry name" value="T6PP"/>
    <property type="match status" value="1"/>
</dbReference>
<feature type="region of interest" description="Disordered" evidence="3">
    <location>
        <begin position="1005"/>
        <end position="1040"/>
    </location>
</feature>
<comment type="similarity">
    <text evidence="2">In the C-terminal section; belongs to the trehalose phosphatase family.</text>
</comment>
<dbReference type="PANTHER" id="PTHR10788">
    <property type="entry name" value="TREHALOSE-6-PHOSPHATE SYNTHASE"/>
    <property type="match status" value="1"/>
</dbReference>
<dbReference type="CDD" id="cd03788">
    <property type="entry name" value="GT20_TPS"/>
    <property type="match status" value="1"/>
</dbReference>
<dbReference type="Pfam" id="PF02358">
    <property type="entry name" value="Trehalose_PPase"/>
    <property type="match status" value="1"/>
</dbReference>
<dbReference type="FunFam" id="3.30.70.1020:FF:000001">
    <property type="entry name" value="Alpha,alpha-trehalose-phosphate synthase [UDP-forming] 1"/>
    <property type="match status" value="1"/>
</dbReference>
<feature type="compositionally biased region" description="Low complexity" evidence="3">
    <location>
        <begin position="1005"/>
        <end position="1015"/>
    </location>
</feature>
<evidence type="ECO:0000313" key="4">
    <source>
        <dbReference type="EMBL" id="KAJ3053207.1"/>
    </source>
</evidence>
<dbReference type="GO" id="GO:0005829">
    <property type="term" value="C:cytosol"/>
    <property type="evidence" value="ECO:0007669"/>
    <property type="project" value="TreeGrafter"/>
</dbReference>
<comment type="similarity">
    <text evidence="1">In the N-terminal section; belongs to the glycosyltransferase 20 family.</text>
</comment>
<dbReference type="SUPFAM" id="SSF53756">
    <property type="entry name" value="UDP-Glycosyltransferase/glycogen phosphorylase"/>
    <property type="match status" value="1"/>
</dbReference>
<dbReference type="Gene3D" id="3.30.70.1020">
    <property type="entry name" value="Trehalose-6-phosphate phosphatase related protein, domain 2"/>
    <property type="match status" value="1"/>
</dbReference>
<sequence>MQVPPRSDDRRASKADIYRLDGTESEHSDEEFAAPEEQPSRAPLDLGSSSSLSTNRVIVVSLFLPTTVNFEVPPTPGTTTTKTVERRKSVAEGLRRRRVSEAGRIDRLAGGKWKIEPSALGNIGLQNAVASMKNVMRERLWVGTLGESMDNWDEITRARVEARLRMENDSVPVFVSDDEFDGHYNKFCKQILWKPFHYRLPDYPKGQAYEELAWRQYVAVNQKFANVIAENHKTGDIVWINDYHLMLVPAMVRQLIPNAMIGFFLHIPFPSSEIFRCLHVRRQILEGLLGADLIGFQTSAFMRHFLMTCTRLLSLESTPRGIQLDNRAVSVGIFPIGINIKALKEKRYNFSRPTSPTNQSLTKSLCRNVPPVEEAIHSLRERYAGKKIVIGRDKNDYVKGVRQKMLAFERFLQKNPEWVGKVVLIQVALSTTEANENESMVWDVVARINAGFGTIEYQPVVYLQQDIRFEDYLALLTIADACLITSLRDGMNLTSHEYVICQEGKYGPLIMSEFAGTYASFGAALRVNPWDTQEVADAILEGLTMDESEKKTRWNELYAYISSNSAQHYVESFTGEVLKVHDELARSVSTSIPPLPVDVVYNEYMQANRRIFFLDQDGTIMTFNRHSSSTTPLTRSIPTDRAIDMLQNLAVDPKNTVYVMSGRTREDLEELMDIPNLGLCAENGSFVKYADRSKWETMLPDQDFSWMRDVLEIFEYYTDRTPGSYIEQKETTLVWHFGRADLNFSTWQAAECHNHIEQSLGTNYAIHVLAKKRSVEVMPRNINKGIIIRRVLEHHQVRSGTLKRSKSQRAQTPVDGVDSSVGPNGSEFGHQKKMSFSEGVESIEVKALERGDSSVEVTPVPSDAERNVSGNNQMSPHHNHEQTHHVPKKERIDFIFCVGDDRADEYMFEYLRRLEAHSRKRHASRMQSGGKDLSGHENLSGTLLGDDGHGEMAMSPGTITPGRESPTSGADDTTADDHLSVGTGAISIPSNRSDAGKWDAYSVSLASASPSGSPSDRFTPHSHSRSPSHHHSHSHSHHNHYHHVFGHHHHHHHHHHHQQRRPRTIVTATVGRKSSAAKWFVSGAHEVLGLLEALAEVAEGGGERGQ</sequence>
<dbReference type="InterPro" id="IPR023214">
    <property type="entry name" value="HAD_sf"/>
</dbReference>
<reference evidence="4" key="1">
    <citation type="submission" date="2020-05" db="EMBL/GenBank/DDBJ databases">
        <title>Phylogenomic resolution of chytrid fungi.</title>
        <authorList>
            <person name="Stajich J.E."/>
            <person name="Amses K."/>
            <person name="Simmons R."/>
            <person name="Seto K."/>
            <person name="Myers J."/>
            <person name="Bonds A."/>
            <person name="Quandt C.A."/>
            <person name="Barry K."/>
            <person name="Liu P."/>
            <person name="Grigoriev I."/>
            <person name="Longcore J.E."/>
            <person name="James T.Y."/>
        </authorList>
    </citation>
    <scope>NUCLEOTIDE SEQUENCE</scope>
    <source>
        <strain evidence="4">JEL0318</strain>
    </source>
</reference>
<keyword evidence="5" id="KW-1185">Reference proteome</keyword>
<dbReference type="SUPFAM" id="SSF56784">
    <property type="entry name" value="HAD-like"/>
    <property type="match status" value="1"/>
</dbReference>
<feature type="compositionally biased region" description="Basic and acidic residues" evidence="3">
    <location>
        <begin position="1"/>
        <end position="26"/>
    </location>
</feature>
<dbReference type="GO" id="GO:0004805">
    <property type="term" value="F:trehalose-phosphatase activity"/>
    <property type="evidence" value="ECO:0007669"/>
    <property type="project" value="TreeGrafter"/>
</dbReference>
<dbReference type="Gene3D" id="3.40.50.2000">
    <property type="entry name" value="Glycogen Phosphorylase B"/>
    <property type="match status" value="2"/>
</dbReference>
<dbReference type="InterPro" id="IPR036412">
    <property type="entry name" value="HAD-like_sf"/>
</dbReference>
<evidence type="ECO:0000256" key="3">
    <source>
        <dbReference type="SAM" id="MobiDB-lite"/>
    </source>
</evidence>
<dbReference type="Proteomes" id="UP001212841">
    <property type="component" value="Unassembled WGS sequence"/>
</dbReference>
<accession>A0AAD5SF98</accession>
<feature type="region of interest" description="Disordered" evidence="3">
    <location>
        <begin position="917"/>
        <end position="993"/>
    </location>
</feature>
<dbReference type="InterPro" id="IPR001830">
    <property type="entry name" value="Glyco_trans_20"/>
</dbReference>
<dbReference type="Gene3D" id="3.40.50.1000">
    <property type="entry name" value="HAD superfamily/HAD-like"/>
    <property type="match status" value="1"/>
</dbReference>
<feature type="region of interest" description="Disordered" evidence="3">
    <location>
        <begin position="1"/>
        <end position="49"/>
    </location>
</feature>
<dbReference type="Pfam" id="PF00982">
    <property type="entry name" value="Glyco_transf_20"/>
    <property type="match status" value="1"/>
</dbReference>
<protein>
    <submittedName>
        <fullName evidence="4">Uncharacterized protein</fullName>
    </submittedName>
</protein>
<dbReference type="InterPro" id="IPR006379">
    <property type="entry name" value="HAD-SF_hydro_IIB"/>
</dbReference>
<dbReference type="EMBL" id="JADGJD010000227">
    <property type="protein sequence ID" value="KAJ3053207.1"/>
    <property type="molecule type" value="Genomic_DNA"/>
</dbReference>
<dbReference type="PANTHER" id="PTHR10788:SF15">
    <property type="entry name" value="TREHALOSE SYNTHASE COMPLEX REGULATORY SUBUNIT TPS3-RELATED"/>
    <property type="match status" value="1"/>
</dbReference>
<evidence type="ECO:0000256" key="2">
    <source>
        <dbReference type="ARBA" id="ARBA00006330"/>
    </source>
</evidence>
<dbReference type="GO" id="GO:0005992">
    <property type="term" value="P:trehalose biosynthetic process"/>
    <property type="evidence" value="ECO:0007669"/>
    <property type="project" value="InterPro"/>
</dbReference>
<dbReference type="NCBIfam" id="TIGR01484">
    <property type="entry name" value="HAD-SF-IIB"/>
    <property type="match status" value="1"/>
</dbReference>
<dbReference type="GO" id="GO:0005946">
    <property type="term" value="C:alpha,alpha-trehalose-phosphate synthase complex (UDP-forming)"/>
    <property type="evidence" value="ECO:0007669"/>
    <property type="project" value="TreeGrafter"/>
</dbReference>
<evidence type="ECO:0000313" key="5">
    <source>
        <dbReference type="Proteomes" id="UP001212841"/>
    </source>
</evidence>
<dbReference type="InterPro" id="IPR003337">
    <property type="entry name" value="Trehalose_PPase"/>
</dbReference>
<feature type="region of interest" description="Disordered" evidence="3">
    <location>
        <begin position="850"/>
        <end position="886"/>
    </location>
</feature>
<feature type="region of interest" description="Disordered" evidence="3">
    <location>
        <begin position="798"/>
        <end position="831"/>
    </location>
</feature>